<dbReference type="RefSeq" id="WP_272181208.1">
    <property type="nucleotide sequence ID" value="NZ_JAQOMS010000002.1"/>
</dbReference>
<organism evidence="2 3">
    <name type="scientific">Psychrosphaera algicola</name>
    <dbReference type="NCBI Taxonomy" id="3023714"/>
    <lineage>
        <taxon>Bacteria</taxon>
        <taxon>Pseudomonadati</taxon>
        <taxon>Pseudomonadota</taxon>
        <taxon>Gammaproteobacteria</taxon>
        <taxon>Alteromonadales</taxon>
        <taxon>Pseudoalteromonadaceae</taxon>
        <taxon>Psychrosphaera</taxon>
    </lineage>
</organism>
<comment type="caution">
    <text evidence="2">The sequence shown here is derived from an EMBL/GenBank/DDBJ whole genome shotgun (WGS) entry which is preliminary data.</text>
</comment>
<evidence type="ECO:0000256" key="1">
    <source>
        <dbReference type="RuleBase" id="RU365103"/>
    </source>
</evidence>
<keyword evidence="1" id="KW-0448">Lipopolysaccharide biosynthesis</keyword>
<dbReference type="Gene3D" id="3.40.50.2000">
    <property type="entry name" value="Glycogen Phosphorylase B"/>
    <property type="match status" value="1"/>
</dbReference>
<comment type="function">
    <text evidence="1">Involved in lipopolysaccharide (LPS) biosynthesis. Catalyzes the transfer of 3-deoxy-D-manno-octulosonate (Kdo) residue(s) from CMP-Kdo to lipid IV(A), the tetraacyldisaccharide-1,4'-bisphosphate precursor of lipid A.</text>
</comment>
<evidence type="ECO:0000313" key="2">
    <source>
        <dbReference type="EMBL" id="MDC2889868.1"/>
    </source>
</evidence>
<keyword evidence="1" id="KW-1003">Cell membrane</keyword>
<comment type="subcellular location">
    <subcellularLocation>
        <location evidence="1">Cell membrane</location>
    </subcellularLocation>
</comment>
<comment type="catalytic activity">
    <reaction evidence="1">
        <text>lipid IVA (E. coli) + CMP-3-deoxy-beta-D-manno-octulosonate = alpha-Kdo-(2-&gt;6)-lipid IVA (E. coli) + CMP + H(+)</text>
        <dbReference type="Rhea" id="RHEA:28066"/>
        <dbReference type="ChEBI" id="CHEBI:15378"/>
        <dbReference type="ChEBI" id="CHEBI:58603"/>
        <dbReference type="ChEBI" id="CHEBI:60364"/>
        <dbReference type="ChEBI" id="CHEBI:60377"/>
        <dbReference type="ChEBI" id="CHEBI:85987"/>
        <dbReference type="EC" id="2.4.99.12"/>
    </reaction>
</comment>
<sequence>MALVIAPRHPQRFEDVFESIKNDSLNVIKYSQHSWMNDDNDVLVVDKMGMLSQLYAVCDVAFVGGSFANRGGITLSSQQHLLNQF</sequence>
<dbReference type="PANTHER" id="PTHR42755">
    <property type="entry name" value="3-DEOXY-MANNO-OCTULOSONATE CYTIDYLYLTRANSFERASE"/>
    <property type="match status" value="1"/>
</dbReference>
<gene>
    <name evidence="2" type="ORF">PN838_15220</name>
</gene>
<proteinExistence type="inferred from homology"/>
<dbReference type="EC" id="2.4.99.12" evidence="1"/>
<dbReference type="InterPro" id="IPR039901">
    <property type="entry name" value="Kdotransferase"/>
</dbReference>
<evidence type="ECO:0000313" key="3">
    <source>
        <dbReference type="Proteomes" id="UP001528411"/>
    </source>
</evidence>
<dbReference type="Proteomes" id="UP001528411">
    <property type="component" value="Unassembled WGS sequence"/>
</dbReference>
<accession>A0ABT5FEC8</accession>
<keyword evidence="1" id="KW-0808">Transferase</keyword>
<protein>
    <recommendedName>
        <fullName evidence="1">3-deoxy-D-manno-octulosonic acid transferase</fullName>
        <shortName evidence="1">Kdo transferase</shortName>
        <ecNumber evidence="1">2.4.99.12</ecNumber>
    </recommendedName>
    <alternativeName>
        <fullName evidence="1">Lipid IV(A) 3-deoxy-D-manno-octulosonic acid transferase</fullName>
    </alternativeName>
</protein>
<reference evidence="2 3" key="1">
    <citation type="submission" date="2023-01" db="EMBL/GenBank/DDBJ databases">
        <title>Psychrosphaera sp. nov., isolated from marine algae.</title>
        <authorList>
            <person name="Bayburt H."/>
            <person name="Choi B.J."/>
            <person name="Kim J.M."/>
            <person name="Choi D.G."/>
            <person name="Jeon C.O."/>
        </authorList>
    </citation>
    <scope>NUCLEOTIDE SEQUENCE [LARGE SCALE GENOMIC DNA]</scope>
    <source>
        <strain evidence="2 3">G1-22</strain>
    </source>
</reference>
<keyword evidence="1" id="KW-0472">Membrane</keyword>
<dbReference type="EMBL" id="JAQOMS010000002">
    <property type="protein sequence ID" value="MDC2889868.1"/>
    <property type="molecule type" value="Genomic_DNA"/>
</dbReference>
<name>A0ABT5FEC8_9GAMM</name>
<dbReference type="PANTHER" id="PTHR42755:SF1">
    <property type="entry name" value="3-DEOXY-D-MANNO-OCTULOSONIC ACID TRANSFERASE, MITOCHONDRIAL-RELATED"/>
    <property type="match status" value="1"/>
</dbReference>
<comment type="pathway">
    <text evidence="1">Bacterial outer membrane biogenesis; LPS core biosynthesis.</text>
</comment>
<keyword evidence="3" id="KW-1185">Reference proteome</keyword>
<comment type="similarity">
    <text evidence="1">Belongs to the glycosyltransferase group 1 family.</text>
</comment>